<evidence type="ECO:0000259" key="2">
    <source>
        <dbReference type="Pfam" id="PF00646"/>
    </source>
</evidence>
<name>A0A0K2ZZZ5_9XANT</name>
<dbReference type="NCBIfam" id="NF041349">
    <property type="entry name" value="XopI"/>
    <property type="match status" value="1"/>
</dbReference>
<dbReference type="RefSeq" id="WP_053836329.1">
    <property type="nucleotide sequence ID" value="NZ_CXOI01000059.1"/>
</dbReference>
<organism evidence="3 4">
    <name type="scientific">Xanthomonas graminis pv. arrhenatheri LMG 727</name>
    <dbReference type="NCBI Taxonomy" id="1195923"/>
    <lineage>
        <taxon>Bacteria</taxon>
        <taxon>Pseudomonadati</taxon>
        <taxon>Pseudomonadota</taxon>
        <taxon>Gammaproteobacteria</taxon>
        <taxon>Lysobacterales</taxon>
        <taxon>Lysobacteraceae</taxon>
        <taxon>Xanthomonas</taxon>
        <taxon>Xanthomonas translucens group</taxon>
        <taxon>Xanthomonas graminis</taxon>
    </lineage>
</organism>
<gene>
    <name evidence="3" type="ORF">XTALMG727_3409</name>
</gene>
<dbReference type="Proteomes" id="UP000046187">
    <property type="component" value="Unassembled WGS sequence"/>
</dbReference>
<dbReference type="Pfam" id="PF00646">
    <property type="entry name" value="F-box"/>
    <property type="match status" value="1"/>
</dbReference>
<dbReference type="SUPFAM" id="SSF81383">
    <property type="entry name" value="F-box domain"/>
    <property type="match status" value="1"/>
</dbReference>
<reference evidence="4" key="1">
    <citation type="submission" date="2015-07" db="EMBL/GenBank/DDBJ databases">
        <authorList>
            <person name="Wibberg D."/>
        </authorList>
    </citation>
    <scope>NUCLEOTIDE SEQUENCE [LARGE SCALE GENOMIC DNA]</scope>
</reference>
<proteinExistence type="predicted"/>
<dbReference type="InterPro" id="IPR001810">
    <property type="entry name" value="F-box_dom"/>
</dbReference>
<feature type="region of interest" description="Disordered" evidence="1">
    <location>
        <begin position="1"/>
        <end position="41"/>
    </location>
</feature>
<evidence type="ECO:0000256" key="1">
    <source>
        <dbReference type="SAM" id="MobiDB-lite"/>
    </source>
</evidence>
<evidence type="ECO:0000313" key="4">
    <source>
        <dbReference type="Proteomes" id="UP000046187"/>
    </source>
</evidence>
<dbReference type="InterPro" id="IPR036047">
    <property type="entry name" value="F-box-like_dom_sf"/>
</dbReference>
<feature type="domain" description="F-box" evidence="2">
    <location>
        <begin position="49"/>
        <end position="79"/>
    </location>
</feature>
<evidence type="ECO:0000313" key="3">
    <source>
        <dbReference type="EMBL" id="CTP91386.1"/>
    </source>
</evidence>
<accession>A0A0K2ZZZ5</accession>
<keyword evidence="4" id="KW-1185">Reference proteome</keyword>
<dbReference type="EMBL" id="CXOI01000059">
    <property type="protein sequence ID" value="CTP91386.1"/>
    <property type="molecule type" value="Genomic_DNA"/>
</dbReference>
<sequence>MPINRTGLPPAAASSRQTEQASTSQAPASQPPPDPPAVQTGRAEIFDSLSQLPRDSRREIVRRLGPRSLARLGRVSRQMADDAREGMQAFLIARPRYDPSVEFGAVTSAERMGAALHAATHFPYPDDEDRSEQRLRAYAMLAARLPSLPEEQRFEAFTAVLDHSTRFSGPLAFSVLARLTHELGSLPEQPGDLRALAFHAILPSLIATHRQAQAAEGVAAPGADVGAVPVADAGAAQVAAAGGAPAPAAVPAQEVAAAGGPQALPFGLLARAISQLPEAAIARAVTEAAALQTGSRLRAEVTLRFSLVRLEPIHLFQQAYAHVAGQLARSDNGAEALTHLAALSNGLPDPGMRQAAFRELTRAVSALASTEDRAAVLVRLAGTLHHQQAAARYLCSLDVLGAAQSLSPSEHIRVIVAVRAQAPAIQHHAAELIARCDQAIEAASMMLATTSRLHYNMDM</sequence>
<dbReference type="AlphaFoldDB" id="A0A0K2ZZZ5"/>
<protein>
    <submittedName>
        <fullName evidence="3">Putative type III effector protein</fullName>
    </submittedName>
</protein>
<feature type="compositionally biased region" description="Low complexity" evidence="1">
    <location>
        <begin position="17"/>
        <end position="28"/>
    </location>
</feature>